<comment type="caution">
    <text evidence="1">The sequence shown here is derived from an EMBL/GenBank/DDBJ whole genome shotgun (WGS) entry which is preliminary data.</text>
</comment>
<protein>
    <submittedName>
        <fullName evidence="1">Uncharacterized protein</fullName>
    </submittedName>
</protein>
<gene>
    <name evidence="1" type="ORF">CAT723_19910</name>
</gene>
<dbReference type="AlphaFoldDB" id="A0AAV5GB28"/>
<dbReference type="Proteomes" id="UP001054925">
    <property type="component" value="Unassembled WGS sequence"/>
</dbReference>
<reference evidence="1" key="1">
    <citation type="submission" date="2021-12" db="EMBL/GenBank/DDBJ databases">
        <title>Draft genome sequence of Corynebacterium ammoniagenes strain T-723.</title>
        <authorList>
            <person name="Matsuzawa M."/>
            <person name="Hiratani M."/>
            <person name="Abe I."/>
            <person name="Tsuji Y."/>
            <person name="Nakamura J."/>
        </authorList>
    </citation>
    <scope>NUCLEOTIDE SEQUENCE</scope>
    <source>
        <strain evidence="1">T-723</strain>
    </source>
</reference>
<dbReference type="EMBL" id="BQKK01000005">
    <property type="protein sequence ID" value="GJN43512.1"/>
    <property type="molecule type" value="Genomic_DNA"/>
</dbReference>
<proteinExistence type="predicted"/>
<evidence type="ECO:0000313" key="2">
    <source>
        <dbReference type="Proteomes" id="UP001054925"/>
    </source>
</evidence>
<name>A0AAV5GB28_CORAM</name>
<sequence>MRFIPDDPVVYSAPSNDMDEQQKLLTSKLVSIALEVASGLRPLAHLTPKYFDPSIFTHLSSWSRTHGSKNARMSMKSLHGRKDGEYFGTAIFGEKQIAFTGRLSKKQDKLRAFRLL</sequence>
<accession>A0AAV5GB28</accession>
<evidence type="ECO:0000313" key="1">
    <source>
        <dbReference type="EMBL" id="GJN43512.1"/>
    </source>
</evidence>
<organism evidence="1 2">
    <name type="scientific">Corynebacterium ammoniagenes</name>
    <name type="common">Brevibacterium ammoniagenes</name>
    <dbReference type="NCBI Taxonomy" id="1697"/>
    <lineage>
        <taxon>Bacteria</taxon>
        <taxon>Bacillati</taxon>
        <taxon>Actinomycetota</taxon>
        <taxon>Actinomycetes</taxon>
        <taxon>Mycobacteriales</taxon>
        <taxon>Corynebacteriaceae</taxon>
        <taxon>Corynebacterium</taxon>
    </lineage>
</organism>